<dbReference type="GeneID" id="26234415"/>
<reference evidence="2 3" key="1">
    <citation type="submission" date="2020-08" db="EMBL/GenBank/DDBJ databases">
        <title>The completed genome sequence of the pathogenic ascomycete fungus Penicillium digitatum.</title>
        <authorList>
            <person name="Wang M."/>
        </authorList>
    </citation>
    <scope>NUCLEOTIDE SEQUENCE [LARGE SCALE GENOMIC DNA]</scope>
    <source>
        <strain evidence="2 3">PdW03</strain>
    </source>
</reference>
<dbReference type="OMA" id="KYNEGPD"/>
<name>A0A7T7BLK9_PENDI</name>
<accession>A0A7T7BLK9</accession>
<dbReference type="VEuPathDB" id="FungiDB:PDIP_60990"/>
<dbReference type="EMBL" id="CP060776">
    <property type="protein sequence ID" value="QQK44284.1"/>
    <property type="molecule type" value="Genomic_DNA"/>
</dbReference>
<evidence type="ECO:0000313" key="3">
    <source>
        <dbReference type="Proteomes" id="UP000595662"/>
    </source>
</evidence>
<feature type="compositionally biased region" description="Basic and acidic residues" evidence="1">
    <location>
        <begin position="7"/>
        <end position="18"/>
    </location>
</feature>
<protein>
    <submittedName>
        <fullName evidence="2">Histone chaperone domain-containing protein</fullName>
    </submittedName>
</protein>
<dbReference type="KEGG" id="pdp:PDIP_60990"/>
<proteinExistence type="predicted"/>
<evidence type="ECO:0000256" key="1">
    <source>
        <dbReference type="SAM" id="MobiDB-lite"/>
    </source>
</evidence>
<gene>
    <name evidence="2" type="ORF">Pdw03_8185</name>
</gene>
<feature type="region of interest" description="Disordered" evidence="1">
    <location>
        <begin position="1"/>
        <end position="111"/>
    </location>
</feature>
<dbReference type="Proteomes" id="UP000595662">
    <property type="component" value="Chromosome 3"/>
</dbReference>
<sequence length="111" mass="12715">MSNAAERIAEDNYERENDPSPVTEDFAENSYAKEPKSYLRDQVPVQPDEQSFEDPIQPPYSNSDEQLEDDEREAIDKSNVMRGDRLRHAKPRTANKYNEGPDENDLPSGVD</sequence>
<organism evidence="2 3">
    <name type="scientific">Penicillium digitatum</name>
    <name type="common">Green mold</name>
    <dbReference type="NCBI Taxonomy" id="36651"/>
    <lineage>
        <taxon>Eukaryota</taxon>
        <taxon>Fungi</taxon>
        <taxon>Dikarya</taxon>
        <taxon>Ascomycota</taxon>
        <taxon>Pezizomycotina</taxon>
        <taxon>Eurotiomycetes</taxon>
        <taxon>Eurotiomycetidae</taxon>
        <taxon>Eurotiales</taxon>
        <taxon>Aspergillaceae</taxon>
        <taxon>Penicillium</taxon>
    </lineage>
</organism>
<dbReference type="RefSeq" id="XP_014533325.1">
    <property type="nucleotide sequence ID" value="XM_014677839.1"/>
</dbReference>
<evidence type="ECO:0000313" key="2">
    <source>
        <dbReference type="EMBL" id="QQK44284.1"/>
    </source>
</evidence>
<dbReference type="AlphaFoldDB" id="A0A7T7BLK9"/>